<keyword evidence="1" id="KW-0812">Transmembrane</keyword>
<comment type="caution">
    <text evidence="2">The sequence shown here is derived from an EMBL/GenBank/DDBJ whole genome shotgun (WGS) entry which is preliminary data.</text>
</comment>
<evidence type="ECO:0000313" key="3">
    <source>
        <dbReference type="Proteomes" id="UP001458880"/>
    </source>
</evidence>
<organism evidence="2 3">
    <name type="scientific">Popillia japonica</name>
    <name type="common">Japanese beetle</name>
    <dbReference type="NCBI Taxonomy" id="7064"/>
    <lineage>
        <taxon>Eukaryota</taxon>
        <taxon>Metazoa</taxon>
        <taxon>Ecdysozoa</taxon>
        <taxon>Arthropoda</taxon>
        <taxon>Hexapoda</taxon>
        <taxon>Insecta</taxon>
        <taxon>Pterygota</taxon>
        <taxon>Neoptera</taxon>
        <taxon>Endopterygota</taxon>
        <taxon>Coleoptera</taxon>
        <taxon>Polyphaga</taxon>
        <taxon>Scarabaeiformia</taxon>
        <taxon>Scarabaeidae</taxon>
        <taxon>Rutelinae</taxon>
        <taxon>Popillia</taxon>
    </lineage>
</organism>
<keyword evidence="3" id="KW-1185">Reference proteome</keyword>
<keyword evidence="1" id="KW-0472">Membrane</keyword>
<evidence type="ECO:0000256" key="1">
    <source>
        <dbReference type="SAM" id="Phobius"/>
    </source>
</evidence>
<keyword evidence="1" id="KW-1133">Transmembrane helix</keyword>
<dbReference type="EMBL" id="JASPKY010000170">
    <property type="protein sequence ID" value="KAK9728407.1"/>
    <property type="molecule type" value="Genomic_DNA"/>
</dbReference>
<protein>
    <submittedName>
        <fullName evidence="2">Uncharacterized protein</fullName>
    </submittedName>
</protein>
<evidence type="ECO:0000313" key="2">
    <source>
        <dbReference type="EMBL" id="KAK9728407.1"/>
    </source>
</evidence>
<reference evidence="2 3" key="1">
    <citation type="journal article" date="2024" name="BMC Genomics">
        <title>De novo assembly and annotation of Popillia japonica's genome with initial clues to its potential as an invasive pest.</title>
        <authorList>
            <person name="Cucini C."/>
            <person name="Boschi S."/>
            <person name="Funari R."/>
            <person name="Cardaioli E."/>
            <person name="Iannotti N."/>
            <person name="Marturano G."/>
            <person name="Paoli F."/>
            <person name="Bruttini M."/>
            <person name="Carapelli A."/>
            <person name="Frati F."/>
            <person name="Nardi F."/>
        </authorList>
    </citation>
    <scope>NUCLEOTIDE SEQUENCE [LARGE SCALE GENOMIC DNA]</scope>
    <source>
        <strain evidence="2">DMR45628</strain>
    </source>
</reference>
<gene>
    <name evidence="2" type="ORF">QE152_g17980</name>
</gene>
<sequence>MDTETKRIMRKPYLEPVMVNVSNIGHDDLALRNCFMLVCWLVVFLLIINQLRRRVLPRYPFPTQQDRDRRVLPRYPFPTQQDRDAVLMAAHRKISRKSNEGGGHGIGSPPILMAAHRKISRKSNEGGGHGIGSPPIHRCGNDQFKWLRIFTPKWSSAPSCWNHILRLTFGGGSSYKPG</sequence>
<dbReference type="AlphaFoldDB" id="A0AAW1L4T7"/>
<accession>A0AAW1L4T7</accession>
<name>A0AAW1L4T7_POPJA</name>
<proteinExistence type="predicted"/>
<dbReference type="Proteomes" id="UP001458880">
    <property type="component" value="Unassembled WGS sequence"/>
</dbReference>
<feature type="transmembrane region" description="Helical" evidence="1">
    <location>
        <begin position="29"/>
        <end position="48"/>
    </location>
</feature>